<protein>
    <submittedName>
        <fullName evidence="5">NAD(P)-dependent dehydrogenase, short-chain alcohol dehydrogenase family</fullName>
    </submittedName>
</protein>
<dbReference type="RefSeq" id="WP_097120981.1">
    <property type="nucleotide sequence ID" value="NZ_OCND01000002.1"/>
</dbReference>
<gene>
    <name evidence="5" type="ORF">SAMN06296416_102206</name>
</gene>
<dbReference type="PRINTS" id="PR00080">
    <property type="entry name" value="SDRFAMILY"/>
</dbReference>
<dbReference type="PANTHER" id="PTHR48107">
    <property type="entry name" value="NADPH-DEPENDENT ALDEHYDE REDUCTASE-LIKE PROTEIN, CHLOROPLASTIC-RELATED"/>
    <property type="match status" value="1"/>
</dbReference>
<feature type="region of interest" description="Disordered" evidence="3">
    <location>
        <begin position="1"/>
        <end position="36"/>
    </location>
</feature>
<name>A0A286D325_9GAMM</name>
<feature type="domain" description="Ketoreductase" evidence="4">
    <location>
        <begin position="44"/>
        <end position="229"/>
    </location>
</feature>
<evidence type="ECO:0000313" key="6">
    <source>
        <dbReference type="Proteomes" id="UP000219374"/>
    </source>
</evidence>
<dbReference type="FunFam" id="3.40.50.720:FF:000084">
    <property type="entry name" value="Short-chain dehydrogenase reductase"/>
    <property type="match status" value="1"/>
</dbReference>
<dbReference type="NCBIfam" id="NF005214">
    <property type="entry name" value="PRK06701.1"/>
    <property type="match status" value="1"/>
</dbReference>
<reference evidence="5 6" key="1">
    <citation type="submission" date="2017-09" db="EMBL/GenBank/DDBJ databases">
        <authorList>
            <person name="Ehlers B."/>
            <person name="Leendertz F.H."/>
        </authorList>
    </citation>
    <scope>NUCLEOTIDE SEQUENCE [LARGE SCALE GENOMIC DNA]</scope>
    <source>
        <strain evidence="5 6">CGMCC 1.10978</strain>
    </source>
</reference>
<dbReference type="Pfam" id="PF13561">
    <property type="entry name" value="adh_short_C2"/>
    <property type="match status" value="1"/>
</dbReference>
<keyword evidence="2" id="KW-0560">Oxidoreductase</keyword>
<evidence type="ECO:0000313" key="5">
    <source>
        <dbReference type="EMBL" id="SOD53037.1"/>
    </source>
</evidence>
<organism evidence="5 6">
    <name type="scientific">Pseudoxanthomonas wuyuanensis</name>
    <dbReference type="NCBI Taxonomy" id="1073196"/>
    <lineage>
        <taxon>Bacteria</taxon>
        <taxon>Pseudomonadati</taxon>
        <taxon>Pseudomonadota</taxon>
        <taxon>Gammaproteobacteria</taxon>
        <taxon>Lysobacterales</taxon>
        <taxon>Lysobacteraceae</taxon>
        <taxon>Pseudoxanthomonas</taxon>
    </lineage>
</organism>
<evidence type="ECO:0000256" key="1">
    <source>
        <dbReference type="ARBA" id="ARBA00006484"/>
    </source>
</evidence>
<dbReference type="GO" id="GO:0016614">
    <property type="term" value="F:oxidoreductase activity, acting on CH-OH group of donors"/>
    <property type="evidence" value="ECO:0007669"/>
    <property type="project" value="UniProtKB-ARBA"/>
</dbReference>
<dbReference type="Gene3D" id="3.40.50.720">
    <property type="entry name" value="NAD(P)-binding Rossmann-like Domain"/>
    <property type="match status" value="1"/>
</dbReference>
<evidence type="ECO:0000256" key="2">
    <source>
        <dbReference type="ARBA" id="ARBA00023002"/>
    </source>
</evidence>
<dbReference type="EMBL" id="OCND01000002">
    <property type="protein sequence ID" value="SOD53037.1"/>
    <property type="molecule type" value="Genomic_DNA"/>
</dbReference>
<sequence length="287" mass="30549">MAATKKRVNPPQRQRRQPGRQSAMHPQPETIRDSYRGSGKLAGKVALITGGDSGIGRAVAVHFAREGAAVAIAYLSEDADAAEAQRLVEAEGVRCLLVRTDLSTPANCQKTVDKTVAKLGALDVLVNNHAQQYPVEQAEELTPARVRKTFETNLFSFFYLVDAALPHLPDNGCIINTGSITGVRGHATLLDYAATKGAIHAMTFSLASSLADRGIRVNAVAPGPIWTPLIPASFDRKQVAEFGSDTLMKRPGQPSEVAPAYVFLASDDASFITGQLIHINGGGHISA</sequence>
<proteinExistence type="inferred from homology"/>
<dbReference type="InterPro" id="IPR036291">
    <property type="entry name" value="NAD(P)-bd_dom_sf"/>
</dbReference>
<dbReference type="SUPFAM" id="SSF51735">
    <property type="entry name" value="NAD(P)-binding Rossmann-fold domains"/>
    <property type="match status" value="1"/>
</dbReference>
<dbReference type="PROSITE" id="PS00061">
    <property type="entry name" value="ADH_SHORT"/>
    <property type="match status" value="1"/>
</dbReference>
<dbReference type="AlphaFoldDB" id="A0A286D325"/>
<dbReference type="InterPro" id="IPR020904">
    <property type="entry name" value="Sc_DH/Rdtase_CS"/>
</dbReference>
<dbReference type="OrthoDB" id="9809287at2"/>
<evidence type="ECO:0000259" key="4">
    <source>
        <dbReference type="SMART" id="SM00822"/>
    </source>
</evidence>
<dbReference type="SMART" id="SM00822">
    <property type="entry name" value="PKS_KR"/>
    <property type="match status" value="1"/>
</dbReference>
<dbReference type="InterPro" id="IPR002347">
    <property type="entry name" value="SDR_fam"/>
</dbReference>
<dbReference type="Proteomes" id="UP000219374">
    <property type="component" value="Unassembled WGS sequence"/>
</dbReference>
<feature type="compositionally biased region" description="Basic residues" evidence="3">
    <location>
        <begin position="1"/>
        <end position="18"/>
    </location>
</feature>
<dbReference type="PRINTS" id="PR00081">
    <property type="entry name" value="GDHRDH"/>
</dbReference>
<keyword evidence="6" id="KW-1185">Reference proteome</keyword>
<accession>A0A286D325</accession>
<dbReference type="PANTHER" id="PTHR48107:SF16">
    <property type="entry name" value="NADPH-DEPENDENT ALDEHYDE REDUCTASE 1, CHLOROPLASTIC"/>
    <property type="match status" value="1"/>
</dbReference>
<evidence type="ECO:0000256" key="3">
    <source>
        <dbReference type="SAM" id="MobiDB-lite"/>
    </source>
</evidence>
<comment type="similarity">
    <text evidence="1">Belongs to the short-chain dehydrogenases/reductases (SDR) family.</text>
</comment>
<dbReference type="InterPro" id="IPR057326">
    <property type="entry name" value="KR_dom"/>
</dbReference>